<dbReference type="EMBL" id="JABAHT010000016">
    <property type="protein sequence ID" value="KAF4670005.1"/>
    <property type="molecule type" value="Genomic_DNA"/>
</dbReference>
<comment type="caution">
    <text evidence="1">The sequence shown here is derived from an EMBL/GenBank/DDBJ whole genome shotgun (WGS) entry which is preliminary data.</text>
</comment>
<evidence type="ECO:0000313" key="2">
    <source>
        <dbReference type="EMBL" id="KAF4675207.1"/>
    </source>
</evidence>
<dbReference type="EMBL" id="JABANN010000018">
    <property type="protein sequence ID" value="KAF4675207.1"/>
    <property type="molecule type" value="Genomic_DNA"/>
</dbReference>
<evidence type="ECO:0000313" key="1">
    <source>
        <dbReference type="EMBL" id="KAF4670005.1"/>
    </source>
</evidence>
<reference evidence="3 4" key="1">
    <citation type="submission" date="2020-04" db="EMBL/GenBank/DDBJ databases">
        <title>Perkinsus olseni comparative genomics.</title>
        <authorList>
            <person name="Bogema D.R."/>
        </authorList>
    </citation>
    <scope>NUCLEOTIDE SEQUENCE [LARGE SCALE GENOMIC DNA]</scope>
    <source>
        <strain evidence="1">ATCC PRA-179</strain>
        <strain evidence="2">ATCC PRA-31</strain>
    </source>
</reference>
<organism evidence="1 3">
    <name type="scientific">Perkinsus olseni</name>
    <name type="common">Perkinsus atlanticus</name>
    <dbReference type="NCBI Taxonomy" id="32597"/>
    <lineage>
        <taxon>Eukaryota</taxon>
        <taxon>Sar</taxon>
        <taxon>Alveolata</taxon>
        <taxon>Perkinsozoa</taxon>
        <taxon>Perkinsea</taxon>
        <taxon>Perkinsida</taxon>
        <taxon>Perkinsidae</taxon>
        <taxon>Perkinsus</taxon>
    </lineage>
</organism>
<protein>
    <submittedName>
        <fullName evidence="1">Uncharacterized protein</fullName>
    </submittedName>
</protein>
<evidence type="ECO:0000313" key="3">
    <source>
        <dbReference type="Proteomes" id="UP000570595"/>
    </source>
</evidence>
<name>A0A7J6MEM4_PEROL</name>
<accession>A0A7J6MEM4</accession>
<dbReference type="AlphaFoldDB" id="A0A7J6MEM4"/>
<evidence type="ECO:0000313" key="4">
    <source>
        <dbReference type="Proteomes" id="UP000572268"/>
    </source>
</evidence>
<dbReference type="Proteomes" id="UP000570595">
    <property type="component" value="Unassembled WGS sequence"/>
</dbReference>
<proteinExistence type="predicted"/>
<dbReference type="Proteomes" id="UP000572268">
    <property type="component" value="Unassembled WGS sequence"/>
</dbReference>
<gene>
    <name evidence="2" type="ORF">FOL46_002473</name>
    <name evidence="1" type="ORF">FOZ61_002202</name>
</gene>
<sequence length="101" mass="11250">MIAAGMRQQHNAECRETIPTAVVKHTITVTQRDASERHAKRSMDASSHAQPAAYVCVQQAVLLITQPLRIAHCDSQIVMRLMVDYAGHRLGINTTFWGKLP</sequence>